<feature type="domain" description="Transposase IS116/IS110/IS902 C-terminal" evidence="2">
    <location>
        <begin position="196"/>
        <end position="279"/>
    </location>
</feature>
<gene>
    <name evidence="3" type="ORF">PVT68_18230</name>
</gene>
<dbReference type="EMBL" id="CP118605">
    <property type="protein sequence ID" value="WGL16676.1"/>
    <property type="molecule type" value="Genomic_DNA"/>
</dbReference>
<dbReference type="Pfam" id="PF01548">
    <property type="entry name" value="DEDD_Tnp_IS110"/>
    <property type="match status" value="1"/>
</dbReference>
<protein>
    <submittedName>
        <fullName evidence="3">IS110 family transposase</fullName>
    </submittedName>
</protein>
<dbReference type="InterPro" id="IPR002525">
    <property type="entry name" value="Transp_IS110-like_N"/>
</dbReference>
<dbReference type="Pfam" id="PF02371">
    <property type="entry name" value="Transposase_20"/>
    <property type="match status" value="1"/>
</dbReference>
<evidence type="ECO:0000313" key="4">
    <source>
        <dbReference type="Proteomes" id="UP001236500"/>
    </source>
</evidence>
<evidence type="ECO:0000259" key="2">
    <source>
        <dbReference type="Pfam" id="PF02371"/>
    </source>
</evidence>
<dbReference type="Proteomes" id="UP001236500">
    <property type="component" value="Chromosome"/>
</dbReference>
<sequence length="316" mass="35567">MTNQKLTKSRVNVGVDVGKWSLDICIHEKELVWQVENTPEGIRSIMNRLSRYHVERIVMEATGRYEFALAEAAYDKGLPVCIAKPTSVRKYAGAIEQLAKTDRIDAQVIAEYAAVIKPRVTPEKSKNLIAIKDLLARRRQILSLRTQEINRRHIMDGGIKRSCRRLIKCFDAEIAWVEKRLEKLVETESEWSEKREILESAPGVGKTLAFTLLADMPELGSLTNKQASALVGVAPINRDSGKTRGKRRIQGGRASVRTTLYMATLSATQCNPAIKAFYKNLVTQGKHKKVALTACMRKFITILNAMIREKQAWCAT</sequence>
<dbReference type="InterPro" id="IPR003346">
    <property type="entry name" value="Transposase_20"/>
</dbReference>
<name>A0ABY8NCM4_9GAMM</name>
<evidence type="ECO:0000259" key="1">
    <source>
        <dbReference type="Pfam" id="PF01548"/>
    </source>
</evidence>
<dbReference type="PANTHER" id="PTHR33055">
    <property type="entry name" value="TRANSPOSASE FOR INSERTION SEQUENCE ELEMENT IS1111A"/>
    <property type="match status" value="1"/>
</dbReference>
<dbReference type="RefSeq" id="WP_280320499.1">
    <property type="nucleotide sequence ID" value="NZ_CP118605.1"/>
</dbReference>
<accession>A0ABY8NCM4</accession>
<dbReference type="InterPro" id="IPR047650">
    <property type="entry name" value="Transpos_IS110"/>
</dbReference>
<feature type="domain" description="Transposase IS110-like N-terminal" evidence="1">
    <location>
        <begin position="13"/>
        <end position="151"/>
    </location>
</feature>
<keyword evidence="4" id="KW-1185">Reference proteome</keyword>
<organism evidence="3 4">
    <name type="scientific">Microbulbifer bruguierae</name>
    <dbReference type="NCBI Taxonomy" id="3029061"/>
    <lineage>
        <taxon>Bacteria</taxon>
        <taxon>Pseudomonadati</taxon>
        <taxon>Pseudomonadota</taxon>
        <taxon>Gammaproteobacteria</taxon>
        <taxon>Cellvibrionales</taxon>
        <taxon>Microbulbiferaceae</taxon>
        <taxon>Microbulbifer</taxon>
    </lineage>
</organism>
<proteinExistence type="predicted"/>
<dbReference type="NCBIfam" id="NF033542">
    <property type="entry name" value="transpos_IS110"/>
    <property type="match status" value="1"/>
</dbReference>
<dbReference type="PANTHER" id="PTHR33055:SF13">
    <property type="entry name" value="TRANSPOSASE"/>
    <property type="match status" value="1"/>
</dbReference>
<evidence type="ECO:0000313" key="3">
    <source>
        <dbReference type="EMBL" id="WGL16676.1"/>
    </source>
</evidence>
<reference evidence="3 4" key="1">
    <citation type="submission" date="2023-02" db="EMBL/GenBank/DDBJ databases">
        <title>Description and genomic characterization of Microbulbifer bruguierae sp. nov., isolated from the sediment of mangrove plant Bruguiera sexangula.</title>
        <authorList>
            <person name="Long M."/>
        </authorList>
    </citation>
    <scope>NUCLEOTIDE SEQUENCE [LARGE SCALE GENOMIC DNA]</scope>
    <source>
        <strain evidence="3 4">H12</strain>
    </source>
</reference>